<feature type="region of interest" description="Disordered" evidence="1">
    <location>
        <begin position="104"/>
        <end position="142"/>
    </location>
</feature>
<evidence type="ECO:0000313" key="3">
    <source>
        <dbReference type="Proteomes" id="UP001054837"/>
    </source>
</evidence>
<dbReference type="EMBL" id="BPLQ01006642">
    <property type="protein sequence ID" value="GIY24168.1"/>
    <property type="molecule type" value="Genomic_DNA"/>
</dbReference>
<feature type="compositionally biased region" description="Low complexity" evidence="1">
    <location>
        <begin position="127"/>
        <end position="142"/>
    </location>
</feature>
<evidence type="ECO:0000256" key="1">
    <source>
        <dbReference type="SAM" id="MobiDB-lite"/>
    </source>
</evidence>
<comment type="caution">
    <text evidence="2">The sequence shown here is derived from an EMBL/GenBank/DDBJ whole genome shotgun (WGS) entry which is preliminary data.</text>
</comment>
<protein>
    <submittedName>
        <fullName evidence="2">Uncharacterized protein</fullName>
    </submittedName>
</protein>
<gene>
    <name evidence="2" type="ORF">CDAR_300601</name>
</gene>
<sequence>MCLKREDITHKVSSGQQSTPFICAFFGSEVAKRGREPSAFIPQISHRGNEFVYLACSVWSALSWSRTRTASDSGPCVFSRAELLVLYPWQRVASTACDSLRPGPLRGQVTAPPHPVPDIHLTSPGVTSTPRSSSSSASSSLRPLSFNAERSFASVPPGMGARCTTGGIWLAARVAKLRLEAVAKSRQFGDDASNRSGVRWFFRHGKTIVL</sequence>
<evidence type="ECO:0000313" key="2">
    <source>
        <dbReference type="EMBL" id="GIY24168.1"/>
    </source>
</evidence>
<dbReference type="Proteomes" id="UP001054837">
    <property type="component" value="Unassembled WGS sequence"/>
</dbReference>
<dbReference type="AlphaFoldDB" id="A0AAV4RWC2"/>
<organism evidence="2 3">
    <name type="scientific">Caerostris darwini</name>
    <dbReference type="NCBI Taxonomy" id="1538125"/>
    <lineage>
        <taxon>Eukaryota</taxon>
        <taxon>Metazoa</taxon>
        <taxon>Ecdysozoa</taxon>
        <taxon>Arthropoda</taxon>
        <taxon>Chelicerata</taxon>
        <taxon>Arachnida</taxon>
        <taxon>Araneae</taxon>
        <taxon>Araneomorphae</taxon>
        <taxon>Entelegynae</taxon>
        <taxon>Araneoidea</taxon>
        <taxon>Araneidae</taxon>
        <taxon>Caerostris</taxon>
    </lineage>
</organism>
<name>A0AAV4RWC2_9ARAC</name>
<reference evidence="2 3" key="1">
    <citation type="submission" date="2021-06" db="EMBL/GenBank/DDBJ databases">
        <title>Caerostris darwini draft genome.</title>
        <authorList>
            <person name="Kono N."/>
            <person name="Arakawa K."/>
        </authorList>
    </citation>
    <scope>NUCLEOTIDE SEQUENCE [LARGE SCALE GENOMIC DNA]</scope>
</reference>
<proteinExistence type="predicted"/>
<accession>A0AAV4RWC2</accession>
<keyword evidence="3" id="KW-1185">Reference proteome</keyword>